<sequence>MATITYMIVLLLYMMPRVTAMMPEGRLQATQVKASDNSYRLPKTAGPISYEVYLKPDFESFTFEGDVKIRVQVFEDTDTITLHSNRQTISNITVTNNNEVILSTSEANIDSEKHFLVISSESKFLKGTEYTINIAFTGILSEDMNGFYRSSYTIGNEIRWLAATQFESTHARSAFPCFDEPEFKAKFKITIDTPPDYHSLSNMPTPAASEPDESGWRKYEFAETELMSTYLVAFIVSDFESLKSNAPYSFSAWARPNAIENAEYSQTIGPPLVNFYENYTGIEYKFPKIDQVAVPDFAAGAMENWGLITYRETGLLYYDGISTESNKKSTALVIAHELAHMWFGNLVTLQWWDYTWLNEGFARLFQYLSTDTVETEWRLMEQFVVDQQHTVFANDALLSAQPLTSESNTPAEISAKFGTITYSKGGSVLRMLRHILTPETFQKGVQRYLTTHSWHNTVPEDLFNALEEQRIEDNINTHHPVHHFFEPWTIQPGYPVIKVVRENGKISVTQERFLLKDNENSELKWFVPLTWTRESEAPEGFQSTEPKEWLHPTDTPTELNIEISPEEWIIFNNQETGYYRVNYDSESWRLISDGLHANHDSIHPVNRAQLLDDALNLARAGKLDYSTALQVTVYLHHDHDYIPWTAALNAFSFLDRRLTNDQGHTDFKDYVLSQLQHVYETLGFQEQDSDNQVTLLFRVSVLTWACRLGLQECIDTAVSMFKQYQENTENNRIPANLRRLVFCTALEHEGEEEWNFLWERYQESIITTEQVTILSALGCTKNEELLKQYLEKSINSNSGIRKQDAASVFSSVYSNPDGVATAFDFLKNNFNEIANNYGGMNAVANSITGIAGRLTTVEQVNDLETFINANSEALGSAAESGRNAVEAAKADVEWTSKHKNGILTWLRNRQNSGDGSANIVINITVITTAFLVALLT</sequence>
<dbReference type="PRINTS" id="PR00756">
    <property type="entry name" value="ALADIPTASE"/>
</dbReference>
<evidence type="ECO:0000256" key="17">
    <source>
        <dbReference type="ARBA" id="ARBA00023157"/>
    </source>
</evidence>
<feature type="domain" description="Peptidase M1 membrane alanine aminopeptidase" evidence="25">
    <location>
        <begin position="271"/>
        <end position="488"/>
    </location>
</feature>
<dbReference type="AlphaFoldDB" id="A0A2J7RAH0"/>
<dbReference type="FunFam" id="1.10.390.10:FF:000016">
    <property type="entry name" value="Glutamyl aminopeptidase"/>
    <property type="match status" value="1"/>
</dbReference>
<dbReference type="InterPro" id="IPR024571">
    <property type="entry name" value="ERAP1-like_C_dom"/>
</dbReference>
<keyword evidence="14" id="KW-1133">Transmembrane helix</keyword>
<feature type="signal peptide" evidence="24">
    <location>
        <begin position="1"/>
        <end position="20"/>
    </location>
</feature>
<evidence type="ECO:0000256" key="19">
    <source>
        <dbReference type="ARBA" id="ARBA00023288"/>
    </source>
</evidence>
<comment type="catalytic activity">
    <reaction evidence="1">
        <text>Release of an N-terminal amino acid, Xaa-|-Yaa- from a peptide, amide or arylamide. Xaa is preferably Ala, but may be most amino acids including Pro (slow action). When a terminal hydrophobic residue is followed by a prolyl residue, the two may be released as an intact Xaa-Pro dipeptide.</text>
        <dbReference type="EC" id="3.4.11.2"/>
    </reaction>
</comment>
<evidence type="ECO:0000256" key="2">
    <source>
        <dbReference type="ARBA" id="ARBA00004606"/>
    </source>
</evidence>
<dbReference type="GO" id="GO:0043171">
    <property type="term" value="P:peptide catabolic process"/>
    <property type="evidence" value="ECO:0007669"/>
    <property type="project" value="TreeGrafter"/>
</dbReference>
<keyword evidence="29" id="KW-1185">Reference proteome</keyword>
<dbReference type="STRING" id="105785.A0A2J7RAH0"/>
<dbReference type="InterPro" id="IPR045357">
    <property type="entry name" value="Aminopeptidase_N-like_N"/>
</dbReference>
<dbReference type="GO" id="GO:0070006">
    <property type="term" value="F:metalloaminopeptidase activity"/>
    <property type="evidence" value="ECO:0007669"/>
    <property type="project" value="TreeGrafter"/>
</dbReference>
<feature type="site" description="Transition state stabilizer" evidence="22">
    <location>
        <position position="422"/>
    </location>
</feature>
<evidence type="ECO:0000256" key="5">
    <source>
        <dbReference type="ARBA" id="ARBA00022475"/>
    </source>
</evidence>
<dbReference type="EMBL" id="NEVH01006570">
    <property type="protein sequence ID" value="PNF37825.1"/>
    <property type="molecule type" value="Genomic_DNA"/>
</dbReference>
<evidence type="ECO:0000313" key="28">
    <source>
        <dbReference type="EMBL" id="PNF37825.1"/>
    </source>
</evidence>
<evidence type="ECO:0000256" key="9">
    <source>
        <dbReference type="ARBA" id="ARBA00022723"/>
    </source>
</evidence>
<dbReference type="Pfam" id="PF17900">
    <property type="entry name" value="Peptidase_M1_N"/>
    <property type="match status" value="1"/>
</dbReference>
<evidence type="ECO:0000256" key="18">
    <source>
        <dbReference type="ARBA" id="ARBA00023180"/>
    </source>
</evidence>
<feature type="binding site" evidence="21">
    <location>
        <position position="340"/>
    </location>
    <ligand>
        <name>Zn(2+)</name>
        <dbReference type="ChEBI" id="CHEBI:29105"/>
        <note>catalytic</note>
    </ligand>
</feature>
<keyword evidence="15 23" id="KW-0482">Metalloprotease</keyword>
<dbReference type="Gene3D" id="1.25.50.20">
    <property type="match status" value="1"/>
</dbReference>
<keyword evidence="10 24" id="KW-0732">Signal</keyword>
<feature type="binding site" evidence="21">
    <location>
        <position position="336"/>
    </location>
    <ligand>
        <name>Zn(2+)</name>
        <dbReference type="ChEBI" id="CHEBI:29105"/>
        <note>catalytic</note>
    </ligand>
</feature>
<evidence type="ECO:0000256" key="15">
    <source>
        <dbReference type="ARBA" id="ARBA00023049"/>
    </source>
</evidence>
<evidence type="ECO:0000256" key="3">
    <source>
        <dbReference type="ARBA" id="ARBA00004609"/>
    </source>
</evidence>
<comment type="subcellular location">
    <subcellularLocation>
        <location evidence="3">Cell membrane</location>
        <topology evidence="3">Lipid-anchor</topology>
        <topology evidence="3">GPI-anchor</topology>
    </subcellularLocation>
    <subcellularLocation>
        <location evidence="2">Membrane</location>
        <topology evidence="2">Single-pass type II membrane protein</topology>
    </subcellularLocation>
</comment>
<dbReference type="OrthoDB" id="10031169at2759"/>
<dbReference type="GO" id="GO:0005886">
    <property type="term" value="C:plasma membrane"/>
    <property type="evidence" value="ECO:0007669"/>
    <property type="project" value="UniProtKB-SubCell"/>
</dbReference>
<dbReference type="PANTHER" id="PTHR11533:SF290">
    <property type="entry name" value="AMINOPEPTIDASE"/>
    <property type="match status" value="1"/>
</dbReference>
<dbReference type="Gene3D" id="2.60.40.1730">
    <property type="entry name" value="tricorn interacting facor f3 domain"/>
    <property type="match status" value="1"/>
</dbReference>
<evidence type="ECO:0000256" key="6">
    <source>
        <dbReference type="ARBA" id="ARBA00022622"/>
    </source>
</evidence>
<dbReference type="SUPFAM" id="SSF63737">
    <property type="entry name" value="Leukotriene A4 hydrolase N-terminal domain"/>
    <property type="match status" value="1"/>
</dbReference>
<name>A0A2J7RAH0_9NEOP</name>
<dbReference type="GO" id="GO:0006508">
    <property type="term" value="P:proteolysis"/>
    <property type="evidence" value="ECO:0007669"/>
    <property type="project" value="UniProtKB-KW"/>
</dbReference>
<dbReference type="InParanoid" id="A0A2J7RAH0"/>
<keyword evidence="18" id="KW-0325">Glycoprotein</keyword>
<feature type="domain" description="Aminopeptidase N-like N-terminal" evidence="27">
    <location>
        <begin position="47"/>
        <end position="231"/>
    </location>
</feature>
<dbReference type="GO" id="GO:0042277">
    <property type="term" value="F:peptide binding"/>
    <property type="evidence" value="ECO:0007669"/>
    <property type="project" value="TreeGrafter"/>
</dbReference>
<dbReference type="Gene3D" id="2.60.40.1910">
    <property type="match status" value="1"/>
</dbReference>
<evidence type="ECO:0000256" key="14">
    <source>
        <dbReference type="ARBA" id="ARBA00022989"/>
    </source>
</evidence>
<dbReference type="GO" id="GO:0005615">
    <property type="term" value="C:extracellular space"/>
    <property type="evidence" value="ECO:0007669"/>
    <property type="project" value="TreeGrafter"/>
</dbReference>
<dbReference type="InterPro" id="IPR027268">
    <property type="entry name" value="Peptidase_M4/M1_CTD_sf"/>
</dbReference>
<feature type="active site" description="Proton acceptor" evidence="20">
    <location>
        <position position="337"/>
    </location>
</feature>
<evidence type="ECO:0000256" key="20">
    <source>
        <dbReference type="PIRSR" id="PIRSR634016-1"/>
    </source>
</evidence>
<evidence type="ECO:0000256" key="1">
    <source>
        <dbReference type="ARBA" id="ARBA00000098"/>
    </source>
</evidence>
<evidence type="ECO:0000256" key="10">
    <source>
        <dbReference type="ARBA" id="ARBA00022729"/>
    </source>
</evidence>
<feature type="binding site" evidence="21">
    <location>
        <position position="359"/>
    </location>
    <ligand>
        <name>Zn(2+)</name>
        <dbReference type="ChEBI" id="CHEBI:29105"/>
        <note>catalytic</note>
    </ligand>
</feature>
<keyword evidence="11 23" id="KW-0378">Hydrolase</keyword>
<keyword evidence="17" id="KW-1015">Disulfide bond</keyword>
<dbReference type="Pfam" id="PF01433">
    <property type="entry name" value="Peptidase_M1"/>
    <property type="match status" value="1"/>
</dbReference>
<accession>A0A2J7RAH0</accession>
<evidence type="ECO:0000256" key="16">
    <source>
        <dbReference type="ARBA" id="ARBA00023136"/>
    </source>
</evidence>
<keyword evidence="12 21" id="KW-0862">Zinc</keyword>
<evidence type="ECO:0000259" key="27">
    <source>
        <dbReference type="Pfam" id="PF17900"/>
    </source>
</evidence>
<dbReference type="Pfam" id="PF11838">
    <property type="entry name" value="ERAP1_C"/>
    <property type="match status" value="1"/>
</dbReference>
<evidence type="ECO:0000259" key="26">
    <source>
        <dbReference type="Pfam" id="PF11838"/>
    </source>
</evidence>
<evidence type="ECO:0000313" key="29">
    <source>
        <dbReference type="Proteomes" id="UP000235965"/>
    </source>
</evidence>
<feature type="chain" id="PRO_5014423148" description="Aminopeptidase" evidence="24">
    <location>
        <begin position="21"/>
        <end position="936"/>
    </location>
</feature>
<dbReference type="InterPro" id="IPR034016">
    <property type="entry name" value="M1_APN-typ"/>
</dbReference>
<keyword evidence="16" id="KW-0472">Membrane</keyword>
<dbReference type="InterPro" id="IPR042097">
    <property type="entry name" value="Aminopeptidase_N-like_N_sf"/>
</dbReference>
<keyword evidence="13" id="KW-0735">Signal-anchor</keyword>
<dbReference type="InterPro" id="IPR050344">
    <property type="entry name" value="Peptidase_M1_aminopeptidases"/>
</dbReference>
<organism evidence="28 29">
    <name type="scientific">Cryptotermes secundus</name>
    <dbReference type="NCBI Taxonomy" id="105785"/>
    <lineage>
        <taxon>Eukaryota</taxon>
        <taxon>Metazoa</taxon>
        <taxon>Ecdysozoa</taxon>
        <taxon>Arthropoda</taxon>
        <taxon>Hexapoda</taxon>
        <taxon>Insecta</taxon>
        <taxon>Pterygota</taxon>
        <taxon>Neoptera</taxon>
        <taxon>Polyneoptera</taxon>
        <taxon>Dictyoptera</taxon>
        <taxon>Blattodea</taxon>
        <taxon>Blattoidea</taxon>
        <taxon>Termitoidae</taxon>
        <taxon>Kalotermitidae</taxon>
        <taxon>Cryptotermitinae</taxon>
        <taxon>Cryptotermes</taxon>
    </lineage>
</organism>
<keyword evidence="8" id="KW-0812">Transmembrane</keyword>
<evidence type="ECO:0000256" key="12">
    <source>
        <dbReference type="ARBA" id="ARBA00022833"/>
    </source>
</evidence>
<evidence type="ECO:0000256" key="8">
    <source>
        <dbReference type="ARBA" id="ARBA00022692"/>
    </source>
</evidence>
<dbReference type="CDD" id="cd09601">
    <property type="entry name" value="M1_APN-Q_like"/>
    <property type="match status" value="1"/>
</dbReference>
<dbReference type="InterPro" id="IPR014782">
    <property type="entry name" value="Peptidase_M1_dom"/>
</dbReference>
<dbReference type="EC" id="3.4.11.-" evidence="23"/>
<dbReference type="FunFam" id="2.60.40.1910:FF:000008">
    <property type="entry name" value="Aminopeptidase"/>
    <property type="match status" value="1"/>
</dbReference>
<keyword evidence="9 21" id="KW-0479">Metal-binding</keyword>
<evidence type="ECO:0000256" key="7">
    <source>
        <dbReference type="ARBA" id="ARBA00022670"/>
    </source>
</evidence>
<dbReference type="FunFam" id="2.60.40.1730:FF:000012">
    <property type="entry name" value="Aminopeptidase N"/>
    <property type="match status" value="1"/>
</dbReference>
<keyword evidence="7 23" id="KW-0645">Protease</keyword>
<keyword evidence="19" id="KW-0449">Lipoprotein</keyword>
<dbReference type="GO" id="GO:0098552">
    <property type="term" value="C:side of membrane"/>
    <property type="evidence" value="ECO:0007669"/>
    <property type="project" value="UniProtKB-KW"/>
</dbReference>
<dbReference type="Gene3D" id="1.10.390.10">
    <property type="entry name" value="Neutral Protease Domain 2"/>
    <property type="match status" value="1"/>
</dbReference>
<evidence type="ECO:0000256" key="23">
    <source>
        <dbReference type="RuleBase" id="RU364040"/>
    </source>
</evidence>
<evidence type="ECO:0000256" key="21">
    <source>
        <dbReference type="PIRSR" id="PIRSR634016-3"/>
    </source>
</evidence>
<keyword evidence="23 28" id="KW-0031">Aminopeptidase</keyword>
<dbReference type="PANTHER" id="PTHR11533">
    <property type="entry name" value="PROTEASE M1 ZINC METALLOPROTEASE"/>
    <property type="match status" value="1"/>
</dbReference>
<gene>
    <name evidence="28" type="primary">APN2_2</name>
    <name evidence="28" type="ORF">B7P43_G09237</name>
</gene>
<reference evidence="28 29" key="1">
    <citation type="submission" date="2017-12" db="EMBL/GenBank/DDBJ databases">
        <title>Hemimetabolous genomes reveal molecular basis of termite eusociality.</title>
        <authorList>
            <person name="Harrison M.C."/>
            <person name="Jongepier E."/>
            <person name="Robertson H.M."/>
            <person name="Arning N."/>
            <person name="Bitard-Feildel T."/>
            <person name="Chao H."/>
            <person name="Childers C.P."/>
            <person name="Dinh H."/>
            <person name="Doddapaneni H."/>
            <person name="Dugan S."/>
            <person name="Gowin J."/>
            <person name="Greiner C."/>
            <person name="Han Y."/>
            <person name="Hu H."/>
            <person name="Hughes D.S.T."/>
            <person name="Huylmans A.-K."/>
            <person name="Kemena C."/>
            <person name="Kremer L.P.M."/>
            <person name="Lee S.L."/>
            <person name="Lopez-Ezquerra A."/>
            <person name="Mallet L."/>
            <person name="Monroy-Kuhn J.M."/>
            <person name="Moser A."/>
            <person name="Murali S.C."/>
            <person name="Muzny D.M."/>
            <person name="Otani S."/>
            <person name="Piulachs M.-D."/>
            <person name="Poelchau M."/>
            <person name="Qu J."/>
            <person name="Schaub F."/>
            <person name="Wada-Katsumata A."/>
            <person name="Worley K.C."/>
            <person name="Xie Q."/>
            <person name="Ylla G."/>
            <person name="Poulsen M."/>
            <person name="Gibbs R.A."/>
            <person name="Schal C."/>
            <person name="Richards S."/>
            <person name="Belles X."/>
            <person name="Korb J."/>
            <person name="Bornberg-Bauer E."/>
        </authorList>
    </citation>
    <scope>NUCLEOTIDE SEQUENCE [LARGE SCALE GENOMIC DNA]</scope>
    <source>
        <tissue evidence="28">Whole body</tissue>
    </source>
</reference>
<evidence type="ECO:0000259" key="25">
    <source>
        <dbReference type="Pfam" id="PF01433"/>
    </source>
</evidence>
<dbReference type="FunFam" id="1.25.50.20:FF:000001">
    <property type="entry name" value="Aminopeptidase"/>
    <property type="match status" value="1"/>
</dbReference>
<dbReference type="GO" id="GO:0005737">
    <property type="term" value="C:cytoplasm"/>
    <property type="evidence" value="ECO:0007669"/>
    <property type="project" value="TreeGrafter"/>
</dbReference>
<dbReference type="Proteomes" id="UP000235965">
    <property type="component" value="Unassembled WGS sequence"/>
</dbReference>
<dbReference type="InterPro" id="IPR001930">
    <property type="entry name" value="Peptidase_M1"/>
</dbReference>
<protein>
    <recommendedName>
        <fullName evidence="23">Aminopeptidase</fullName>
        <ecNumber evidence="23">3.4.11.-</ecNumber>
    </recommendedName>
</protein>
<dbReference type="GO" id="GO:0016285">
    <property type="term" value="F:alanyl aminopeptidase activity"/>
    <property type="evidence" value="ECO:0007669"/>
    <property type="project" value="UniProtKB-EC"/>
</dbReference>
<dbReference type="SUPFAM" id="SSF55486">
    <property type="entry name" value="Metalloproteases ('zincins'), catalytic domain"/>
    <property type="match status" value="1"/>
</dbReference>
<keyword evidence="5" id="KW-1003">Cell membrane</keyword>
<feature type="domain" description="ERAP1-like C-terminal" evidence="26">
    <location>
        <begin position="568"/>
        <end position="876"/>
    </location>
</feature>
<comment type="cofactor">
    <cofactor evidence="21 23">
        <name>Zn(2+)</name>
        <dbReference type="ChEBI" id="CHEBI:29105"/>
    </cofactor>
    <text evidence="21 23">Binds 1 zinc ion per subunit.</text>
</comment>
<proteinExistence type="inferred from homology"/>
<evidence type="ECO:0000256" key="24">
    <source>
        <dbReference type="SAM" id="SignalP"/>
    </source>
</evidence>
<comment type="caution">
    <text evidence="28">The sequence shown here is derived from an EMBL/GenBank/DDBJ whole genome shotgun (WGS) entry which is preliminary data.</text>
</comment>
<comment type="similarity">
    <text evidence="4 23">Belongs to the peptidase M1 family.</text>
</comment>
<evidence type="ECO:0000256" key="22">
    <source>
        <dbReference type="PIRSR" id="PIRSR634016-4"/>
    </source>
</evidence>
<evidence type="ECO:0000256" key="4">
    <source>
        <dbReference type="ARBA" id="ARBA00010136"/>
    </source>
</evidence>
<keyword evidence="6" id="KW-0336">GPI-anchor</keyword>
<dbReference type="GO" id="GO:0008270">
    <property type="term" value="F:zinc ion binding"/>
    <property type="evidence" value="ECO:0007669"/>
    <property type="project" value="UniProtKB-UniRule"/>
</dbReference>
<evidence type="ECO:0000256" key="13">
    <source>
        <dbReference type="ARBA" id="ARBA00022968"/>
    </source>
</evidence>
<evidence type="ECO:0000256" key="11">
    <source>
        <dbReference type="ARBA" id="ARBA00022801"/>
    </source>
</evidence>